<proteinExistence type="predicted"/>
<protein>
    <submittedName>
        <fullName evidence="1">Uncharacterized protein</fullName>
    </submittedName>
</protein>
<evidence type="ECO:0000313" key="1">
    <source>
        <dbReference type="Ensembl" id="ENSACIP00000023952.1"/>
    </source>
</evidence>
<sequence length="138" mass="15778">MSVSLVVIRLELADQSPFPQGFQYCAGMSEEELQEKALGLAKHTLSGKTDLERTAVLHQHIGSRAMGDMVIETFESSPSKNMSVIKLDLLVTESRRHIIGQLQEQDFIVFWGKLYWDQRLLFAQNLIAIKKFQHPNDY</sequence>
<dbReference type="Ensembl" id="ENSACIT00000024581.1">
    <property type="protein sequence ID" value="ENSACIP00000023952.1"/>
    <property type="gene ID" value="ENSACIG00000018612.1"/>
</dbReference>
<reference evidence="1" key="1">
    <citation type="submission" date="2025-08" db="UniProtKB">
        <authorList>
            <consortium name="Ensembl"/>
        </authorList>
    </citation>
    <scope>IDENTIFICATION</scope>
</reference>
<reference evidence="1" key="2">
    <citation type="submission" date="2025-09" db="UniProtKB">
        <authorList>
            <consortium name="Ensembl"/>
        </authorList>
    </citation>
    <scope>IDENTIFICATION</scope>
</reference>
<dbReference type="AlphaFoldDB" id="A0A3Q0SLY5"/>
<organism evidence="1 2">
    <name type="scientific">Amphilophus citrinellus</name>
    <name type="common">Midas cichlid</name>
    <name type="synonym">Cichlasoma citrinellum</name>
    <dbReference type="NCBI Taxonomy" id="61819"/>
    <lineage>
        <taxon>Eukaryota</taxon>
        <taxon>Metazoa</taxon>
        <taxon>Chordata</taxon>
        <taxon>Craniata</taxon>
        <taxon>Vertebrata</taxon>
        <taxon>Euteleostomi</taxon>
        <taxon>Actinopterygii</taxon>
        <taxon>Neopterygii</taxon>
        <taxon>Teleostei</taxon>
        <taxon>Neoteleostei</taxon>
        <taxon>Acanthomorphata</taxon>
        <taxon>Ovalentaria</taxon>
        <taxon>Cichlomorphae</taxon>
        <taxon>Cichliformes</taxon>
        <taxon>Cichlidae</taxon>
        <taxon>New World cichlids</taxon>
        <taxon>Cichlasomatinae</taxon>
        <taxon>Heroini</taxon>
        <taxon>Amphilophus</taxon>
    </lineage>
</organism>
<dbReference type="GeneTree" id="ENSGT00940000179402"/>
<dbReference type="Proteomes" id="UP000261340">
    <property type="component" value="Unplaced"/>
</dbReference>
<dbReference type="STRING" id="61819.ENSACIP00000023952"/>
<accession>A0A3Q0SLY5</accession>
<evidence type="ECO:0000313" key="2">
    <source>
        <dbReference type="Proteomes" id="UP000261340"/>
    </source>
</evidence>
<name>A0A3Q0SLY5_AMPCI</name>
<keyword evidence="2" id="KW-1185">Reference proteome</keyword>